<dbReference type="Proteomes" id="UP000184300">
    <property type="component" value="Unassembled WGS sequence"/>
</dbReference>
<proteinExistence type="predicted"/>
<keyword evidence="1" id="KW-0812">Transmembrane</keyword>
<keyword evidence="1" id="KW-0472">Membrane</keyword>
<protein>
    <submittedName>
        <fullName evidence="2">Uncharacterized protein</fullName>
    </submittedName>
</protein>
<dbReference type="EMBL" id="KV878889">
    <property type="protein sequence ID" value="OJJ88377.1"/>
    <property type="molecule type" value="Genomic_DNA"/>
</dbReference>
<name>A0A1L9VWW4_ASPGL</name>
<dbReference type="GeneID" id="34465707"/>
<sequence>MLMAGASIDIQRSRAACTSYGIPIANNRTSQTNTSETCIEFRMVGKITFLYSHLPTPLDLQTCQIQGCPGLPPVPLPLSSLYLPFIVPLFSFFFFLFFLLSCSRSCCSFQTNTLDLLVDSHENPSSPPRGGLPVFR</sequence>
<evidence type="ECO:0000313" key="2">
    <source>
        <dbReference type="EMBL" id="OJJ88377.1"/>
    </source>
</evidence>
<reference evidence="3" key="1">
    <citation type="journal article" date="2017" name="Genome Biol.">
        <title>Comparative genomics reveals high biological diversity and specific adaptations in the industrially and medically important fungal genus Aspergillus.</title>
        <authorList>
            <person name="de Vries R.P."/>
            <person name="Riley R."/>
            <person name="Wiebenga A."/>
            <person name="Aguilar-Osorio G."/>
            <person name="Amillis S."/>
            <person name="Uchima C.A."/>
            <person name="Anderluh G."/>
            <person name="Asadollahi M."/>
            <person name="Askin M."/>
            <person name="Barry K."/>
            <person name="Battaglia E."/>
            <person name="Bayram O."/>
            <person name="Benocci T."/>
            <person name="Braus-Stromeyer S.A."/>
            <person name="Caldana C."/>
            <person name="Canovas D."/>
            <person name="Cerqueira G.C."/>
            <person name="Chen F."/>
            <person name="Chen W."/>
            <person name="Choi C."/>
            <person name="Clum A."/>
            <person name="Dos Santos R.A."/>
            <person name="Damasio A.R."/>
            <person name="Diallinas G."/>
            <person name="Emri T."/>
            <person name="Fekete E."/>
            <person name="Flipphi M."/>
            <person name="Freyberg S."/>
            <person name="Gallo A."/>
            <person name="Gournas C."/>
            <person name="Habgood R."/>
            <person name="Hainaut M."/>
            <person name="Harispe M.L."/>
            <person name="Henrissat B."/>
            <person name="Hilden K.S."/>
            <person name="Hope R."/>
            <person name="Hossain A."/>
            <person name="Karabika E."/>
            <person name="Karaffa L."/>
            <person name="Karanyi Z."/>
            <person name="Krasevec N."/>
            <person name="Kuo A."/>
            <person name="Kusch H."/>
            <person name="LaButti K."/>
            <person name="Lagendijk E.L."/>
            <person name="Lapidus A."/>
            <person name="Levasseur A."/>
            <person name="Lindquist E."/>
            <person name="Lipzen A."/>
            <person name="Logrieco A.F."/>
            <person name="MacCabe A."/>
            <person name="Maekelae M.R."/>
            <person name="Malavazi I."/>
            <person name="Melin P."/>
            <person name="Meyer V."/>
            <person name="Mielnichuk N."/>
            <person name="Miskei M."/>
            <person name="Molnar A.P."/>
            <person name="Mule G."/>
            <person name="Ngan C.Y."/>
            <person name="Orejas M."/>
            <person name="Orosz E."/>
            <person name="Ouedraogo J.P."/>
            <person name="Overkamp K.M."/>
            <person name="Park H.-S."/>
            <person name="Perrone G."/>
            <person name="Piumi F."/>
            <person name="Punt P.J."/>
            <person name="Ram A.F."/>
            <person name="Ramon A."/>
            <person name="Rauscher S."/>
            <person name="Record E."/>
            <person name="Riano-Pachon D.M."/>
            <person name="Robert V."/>
            <person name="Roehrig J."/>
            <person name="Ruller R."/>
            <person name="Salamov A."/>
            <person name="Salih N.S."/>
            <person name="Samson R.A."/>
            <person name="Sandor E."/>
            <person name="Sanguinetti M."/>
            <person name="Schuetze T."/>
            <person name="Sepcic K."/>
            <person name="Shelest E."/>
            <person name="Sherlock G."/>
            <person name="Sophianopoulou V."/>
            <person name="Squina F.M."/>
            <person name="Sun H."/>
            <person name="Susca A."/>
            <person name="Todd R.B."/>
            <person name="Tsang A."/>
            <person name="Unkles S.E."/>
            <person name="van de Wiele N."/>
            <person name="van Rossen-Uffink D."/>
            <person name="Oliveira J.V."/>
            <person name="Vesth T.C."/>
            <person name="Visser J."/>
            <person name="Yu J.-H."/>
            <person name="Zhou M."/>
            <person name="Andersen M.R."/>
            <person name="Archer D.B."/>
            <person name="Baker S.E."/>
            <person name="Benoit I."/>
            <person name="Brakhage A.A."/>
            <person name="Braus G.H."/>
            <person name="Fischer R."/>
            <person name="Frisvad J.C."/>
            <person name="Goldman G.H."/>
            <person name="Houbraken J."/>
            <person name="Oakley B."/>
            <person name="Pocsi I."/>
            <person name="Scazzocchio C."/>
            <person name="Seiboth B."/>
            <person name="vanKuyk P.A."/>
            <person name="Wortman J."/>
            <person name="Dyer P.S."/>
            <person name="Grigoriev I.V."/>
        </authorList>
    </citation>
    <scope>NUCLEOTIDE SEQUENCE [LARGE SCALE GENOMIC DNA]</scope>
    <source>
        <strain evidence="3">CBS 516.65</strain>
    </source>
</reference>
<dbReference type="RefSeq" id="XP_022405053.1">
    <property type="nucleotide sequence ID" value="XM_022549447.1"/>
</dbReference>
<keyword evidence="1" id="KW-1133">Transmembrane helix</keyword>
<gene>
    <name evidence="2" type="ORF">ASPGLDRAFT_701221</name>
</gene>
<evidence type="ECO:0000313" key="3">
    <source>
        <dbReference type="Proteomes" id="UP000184300"/>
    </source>
</evidence>
<organism evidence="2 3">
    <name type="scientific">Aspergillus glaucus CBS 516.65</name>
    <dbReference type="NCBI Taxonomy" id="1160497"/>
    <lineage>
        <taxon>Eukaryota</taxon>
        <taxon>Fungi</taxon>
        <taxon>Dikarya</taxon>
        <taxon>Ascomycota</taxon>
        <taxon>Pezizomycotina</taxon>
        <taxon>Eurotiomycetes</taxon>
        <taxon>Eurotiomycetidae</taxon>
        <taxon>Eurotiales</taxon>
        <taxon>Aspergillaceae</taxon>
        <taxon>Aspergillus</taxon>
        <taxon>Aspergillus subgen. Aspergillus</taxon>
    </lineage>
</organism>
<evidence type="ECO:0000256" key="1">
    <source>
        <dbReference type="SAM" id="Phobius"/>
    </source>
</evidence>
<dbReference type="AlphaFoldDB" id="A0A1L9VWW4"/>
<keyword evidence="3" id="KW-1185">Reference proteome</keyword>
<accession>A0A1L9VWW4</accession>
<dbReference type="VEuPathDB" id="FungiDB:ASPGLDRAFT_701221"/>
<feature type="transmembrane region" description="Helical" evidence="1">
    <location>
        <begin position="81"/>
        <end position="100"/>
    </location>
</feature>